<feature type="compositionally biased region" description="Basic and acidic residues" evidence="1">
    <location>
        <begin position="109"/>
        <end position="127"/>
    </location>
</feature>
<dbReference type="AlphaFoldDB" id="A0A9P5PJB5"/>
<proteinExistence type="predicted"/>
<keyword evidence="2" id="KW-1133">Transmembrane helix</keyword>
<feature type="transmembrane region" description="Helical" evidence="2">
    <location>
        <begin position="36"/>
        <end position="56"/>
    </location>
</feature>
<gene>
    <name evidence="3" type="ORF">BDP27DRAFT_1367287</name>
</gene>
<evidence type="ECO:0000313" key="3">
    <source>
        <dbReference type="EMBL" id="KAF9064299.1"/>
    </source>
</evidence>
<organism evidence="3 4">
    <name type="scientific">Rhodocollybia butyracea</name>
    <dbReference type="NCBI Taxonomy" id="206335"/>
    <lineage>
        <taxon>Eukaryota</taxon>
        <taxon>Fungi</taxon>
        <taxon>Dikarya</taxon>
        <taxon>Basidiomycota</taxon>
        <taxon>Agaricomycotina</taxon>
        <taxon>Agaricomycetes</taxon>
        <taxon>Agaricomycetidae</taxon>
        <taxon>Agaricales</taxon>
        <taxon>Marasmiineae</taxon>
        <taxon>Omphalotaceae</taxon>
        <taxon>Rhodocollybia</taxon>
    </lineage>
</organism>
<feature type="region of interest" description="Disordered" evidence="1">
    <location>
        <begin position="102"/>
        <end position="127"/>
    </location>
</feature>
<protein>
    <submittedName>
        <fullName evidence="3">Uncharacterized protein</fullName>
    </submittedName>
</protein>
<dbReference type="EMBL" id="JADNRY010000126">
    <property type="protein sequence ID" value="KAF9064299.1"/>
    <property type="molecule type" value="Genomic_DNA"/>
</dbReference>
<name>A0A9P5PJB5_9AGAR</name>
<keyword evidence="2" id="KW-0472">Membrane</keyword>
<keyword evidence="2" id="KW-0812">Transmembrane</keyword>
<evidence type="ECO:0000256" key="1">
    <source>
        <dbReference type="SAM" id="MobiDB-lite"/>
    </source>
</evidence>
<dbReference type="Proteomes" id="UP000772434">
    <property type="component" value="Unassembled WGS sequence"/>
</dbReference>
<evidence type="ECO:0000313" key="4">
    <source>
        <dbReference type="Proteomes" id="UP000772434"/>
    </source>
</evidence>
<evidence type="ECO:0000256" key="2">
    <source>
        <dbReference type="SAM" id="Phobius"/>
    </source>
</evidence>
<keyword evidence="4" id="KW-1185">Reference proteome</keyword>
<sequence>MEKKPLPRVEKIESGEGTSTDVMLELVRLPAFQRSAVQSMAVTMTLILAVACVHIWSGRLEGVSKVDKKAKGLRERKIELRRHMHIENTYTRTLLPMMRNQEARQTVRKRSDIVTETDKAGTESDHW</sequence>
<accession>A0A9P5PJB5</accession>
<reference evidence="3" key="1">
    <citation type="submission" date="2020-11" db="EMBL/GenBank/DDBJ databases">
        <authorList>
            <consortium name="DOE Joint Genome Institute"/>
            <person name="Ahrendt S."/>
            <person name="Riley R."/>
            <person name="Andreopoulos W."/>
            <person name="Labutti K."/>
            <person name="Pangilinan J."/>
            <person name="Ruiz-Duenas F.J."/>
            <person name="Barrasa J.M."/>
            <person name="Sanchez-Garcia M."/>
            <person name="Camarero S."/>
            <person name="Miyauchi S."/>
            <person name="Serrano A."/>
            <person name="Linde D."/>
            <person name="Babiker R."/>
            <person name="Drula E."/>
            <person name="Ayuso-Fernandez I."/>
            <person name="Pacheco R."/>
            <person name="Padilla G."/>
            <person name="Ferreira P."/>
            <person name="Barriuso J."/>
            <person name="Kellner H."/>
            <person name="Castanera R."/>
            <person name="Alfaro M."/>
            <person name="Ramirez L."/>
            <person name="Pisabarro A.G."/>
            <person name="Kuo A."/>
            <person name="Tritt A."/>
            <person name="Lipzen A."/>
            <person name="He G."/>
            <person name="Yan M."/>
            <person name="Ng V."/>
            <person name="Cullen D."/>
            <person name="Martin F."/>
            <person name="Rosso M.-N."/>
            <person name="Henrissat B."/>
            <person name="Hibbett D."/>
            <person name="Martinez A.T."/>
            <person name="Grigoriev I.V."/>
        </authorList>
    </citation>
    <scope>NUCLEOTIDE SEQUENCE</scope>
    <source>
        <strain evidence="3">AH 40177</strain>
    </source>
</reference>
<comment type="caution">
    <text evidence="3">The sequence shown here is derived from an EMBL/GenBank/DDBJ whole genome shotgun (WGS) entry which is preliminary data.</text>
</comment>